<gene>
    <name evidence="1" type="primary">FGENESH: predicted gene_12.303</name>
    <name evidence="1" type="ORF">BN2166_0061430</name>
</gene>
<proteinExistence type="predicted"/>
<name>A0A0K3CNN3_RHOTO</name>
<evidence type="ECO:0000313" key="2">
    <source>
        <dbReference type="Proteomes" id="UP000199069"/>
    </source>
</evidence>
<evidence type="ECO:0000313" key="1">
    <source>
        <dbReference type="EMBL" id="CTR10282.1"/>
    </source>
</evidence>
<dbReference type="Proteomes" id="UP000199069">
    <property type="component" value="Unassembled WGS sequence"/>
</dbReference>
<sequence>MYGPPMSFDAAAAQRSRIEAERHPSPHLRLLIERYVHFWRQFSDPNHALPALQVRAPVTHQGKGTFDVPWYTRVSCDVTQVQRDGRNRGKGLKKPIAGPFPLIYVPFVHPTGDKEFVKTYEGWSDGRYSAGRPWVIDSAELPPALGDPLRCEYARVEWRFGASDRDQRTSIGRIEGHNQEDPPAVTTHRLTLHGEYGIVTHYLVTFVPPGEHEVQAREEGEVAHVLGKAAYVRFWHVHICKKPEGDLDDYWPLLTRRAVEPPTAHSFYATPFITNIFLVRNRAGQPDFAGDMIHGGGGNLWVDTPSHSSRTVPIKSEMGGPFPLILHDVDPPRSAEKSYTAWGNGQFSASGRSWEIDSDAVGGEAGVRLRGNLDHVTWHYDLGTAYGFEHASNPSLGRERVLEQAPKFATSHTLKIWHGKQAAEVEIVFDYPPHHVQARHAGDAFHVLGKSSTRRRD</sequence>
<accession>A0A0K3CNN3</accession>
<reference evidence="1 2" key="1">
    <citation type="submission" date="2015-07" db="EMBL/GenBank/DDBJ databases">
        <authorList>
            <person name="Cajimat M.N.B."/>
            <person name="Milazzo M.L."/>
            <person name="Fulhorst C.F."/>
        </authorList>
    </citation>
    <scope>NUCLEOTIDE SEQUENCE [LARGE SCALE GENOMIC DNA]</scope>
    <source>
        <strain evidence="1">Single colony</strain>
    </source>
</reference>
<keyword evidence="2" id="KW-1185">Reference proteome</keyword>
<protein>
    <submittedName>
        <fullName evidence="1">Uncharacterized protein</fullName>
    </submittedName>
</protein>
<dbReference type="EMBL" id="CWKI01000012">
    <property type="protein sequence ID" value="CTR10282.1"/>
    <property type="molecule type" value="Genomic_DNA"/>
</dbReference>
<organism evidence="1 2">
    <name type="scientific">Rhodotorula toruloides</name>
    <name type="common">Yeast</name>
    <name type="synonym">Rhodosporidium toruloides</name>
    <dbReference type="NCBI Taxonomy" id="5286"/>
    <lineage>
        <taxon>Eukaryota</taxon>
        <taxon>Fungi</taxon>
        <taxon>Dikarya</taxon>
        <taxon>Basidiomycota</taxon>
        <taxon>Pucciniomycotina</taxon>
        <taxon>Microbotryomycetes</taxon>
        <taxon>Sporidiobolales</taxon>
        <taxon>Sporidiobolaceae</taxon>
        <taxon>Rhodotorula</taxon>
    </lineage>
</organism>
<dbReference type="AlphaFoldDB" id="A0A0K3CNN3"/>